<comment type="caution">
    <text evidence="2">The sequence shown here is derived from an EMBL/GenBank/DDBJ whole genome shotgun (WGS) entry which is preliminary data.</text>
</comment>
<accession>A0A364KTU6</accession>
<evidence type="ECO:0000313" key="3">
    <source>
        <dbReference type="Proteomes" id="UP000249363"/>
    </source>
</evidence>
<evidence type="ECO:0000256" key="1">
    <source>
        <dbReference type="SAM" id="MobiDB-lite"/>
    </source>
</evidence>
<name>A0A364KTU6_TALAM</name>
<keyword evidence="3" id="KW-1185">Reference proteome</keyword>
<dbReference type="RefSeq" id="XP_040731496.1">
    <property type="nucleotide sequence ID" value="XM_040875198.1"/>
</dbReference>
<sequence>MSYATPNPIPPTTILTSRPISQSAALDFLKAYLDRAANDPSLQPSAMITEHGPASRTTAAAPNLTLHNLKRIQAGLAGEILGRDLSLVTPTEAAAAARTPKKSKGGEKGGEGQEEQWENKEQWELEQGQGLGADEDGTELLNTTTGEEIEVDEDGMPIAGAISKEERKRRKKERRVAEKKAKRQQAKEAGEEEMEMSE</sequence>
<dbReference type="AlphaFoldDB" id="A0A364KTU6"/>
<dbReference type="EMBL" id="MIKG01000004">
    <property type="protein sequence ID" value="RAO66980.1"/>
    <property type="molecule type" value="Genomic_DNA"/>
</dbReference>
<dbReference type="Proteomes" id="UP000249363">
    <property type="component" value="Unassembled WGS sequence"/>
</dbReference>
<feature type="compositionally biased region" description="Basic and acidic residues" evidence="1">
    <location>
        <begin position="175"/>
        <end position="189"/>
    </location>
</feature>
<protein>
    <submittedName>
        <fullName evidence="2">Uncharacterized protein</fullName>
    </submittedName>
</protein>
<gene>
    <name evidence="2" type="ORF">BHQ10_002992</name>
</gene>
<reference evidence="2 3" key="1">
    <citation type="journal article" date="2017" name="Biotechnol. Biofuels">
        <title>Differential beta-glucosidase expression as a function of carbon source availability in Talaromyces amestolkiae: a genomic and proteomic approach.</title>
        <authorList>
            <person name="de Eugenio L.I."/>
            <person name="Mendez-Liter J.A."/>
            <person name="Nieto-Dominguez M."/>
            <person name="Alonso L."/>
            <person name="Gil-Munoz J."/>
            <person name="Barriuso J."/>
            <person name="Prieto A."/>
            <person name="Martinez M.J."/>
        </authorList>
    </citation>
    <scope>NUCLEOTIDE SEQUENCE [LARGE SCALE GENOMIC DNA]</scope>
    <source>
        <strain evidence="2 3">CIB</strain>
    </source>
</reference>
<organism evidence="2 3">
    <name type="scientific">Talaromyces amestolkiae</name>
    <dbReference type="NCBI Taxonomy" id="1196081"/>
    <lineage>
        <taxon>Eukaryota</taxon>
        <taxon>Fungi</taxon>
        <taxon>Dikarya</taxon>
        <taxon>Ascomycota</taxon>
        <taxon>Pezizomycotina</taxon>
        <taxon>Eurotiomycetes</taxon>
        <taxon>Eurotiomycetidae</taxon>
        <taxon>Eurotiales</taxon>
        <taxon>Trichocomaceae</taxon>
        <taxon>Talaromyces</taxon>
        <taxon>Talaromyces sect. Talaromyces</taxon>
    </lineage>
</organism>
<dbReference type="STRING" id="1196081.A0A364KTU6"/>
<dbReference type="OrthoDB" id="5426872at2759"/>
<proteinExistence type="predicted"/>
<evidence type="ECO:0000313" key="2">
    <source>
        <dbReference type="EMBL" id="RAO66980.1"/>
    </source>
</evidence>
<feature type="compositionally biased region" description="Basic and acidic residues" evidence="1">
    <location>
        <begin position="104"/>
        <end position="123"/>
    </location>
</feature>
<feature type="region of interest" description="Disordered" evidence="1">
    <location>
        <begin position="92"/>
        <end position="198"/>
    </location>
</feature>
<dbReference type="GeneID" id="63792208"/>